<dbReference type="PANTHER" id="PTHR42850">
    <property type="entry name" value="METALLOPHOSPHOESTERASE"/>
    <property type="match status" value="1"/>
</dbReference>
<reference evidence="2" key="1">
    <citation type="journal article" date="2014" name="Int. J. Syst. Evol. Microbiol.">
        <title>Complete genome sequence of Corynebacterium casei LMG S-19264T (=DSM 44701T), isolated from a smear-ripened cheese.</title>
        <authorList>
            <consortium name="US DOE Joint Genome Institute (JGI-PGF)"/>
            <person name="Walter F."/>
            <person name="Albersmeier A."/>
            <person name="Kalinowski J."/>
            <person name="Ruckert C."/>
        </authorList>
    </citation>
    <scope>NUCLEOTIDE SEQUENCE</scope>
    <source>
        <strain evidence="2">JCM 14371</strain>
    </source>
</reference>
<dbReference type="CDD" id="cd07423">
    <property type="entry name" value="MPP_Prp_like"/>
    <property type="match status" value="1"/>
</dbReference>
<evidence type="ECO:0000259" key="1">
    <source>
        <dbReference type="Pfam" id="PF00149"/>
    </source>
</evidence>
<dbReference type="InterPro" id="IPR050126">
    <property type="entry name" value="Ap4A_hydrolase"/>
</dbReference>
<dbReference type="Pfam" id="PF00149">
    <property type="entry name" value="Metallophos"/>
    <property type="match status" value="1"/>
</dbReference>
<feature type="domain" description="Calcineurin-like phosphoesterase" evidence="1">
    <location>
        <begin position="154"/>
        <end position="345"/>
    </location>
</feature>
<protein>
    <submittedName>
        <fullName evidence="2">Serine/threonine phosphatase</fullName>
    </submittedName>
</protein>
<dbReference type="InterPro" id="IPR041780">
    <property type="entry name" value="MPP_PrpE-like"/>
</dbReference>
<dbReference type="GO" id="GO:0005737">
    <property type="term" value="C:cytoplasm"/>
    <property type="evidence" value="ECO:0007669"/>
    <property type="project" value="TreeGrafter"/>
</dbReference>
<dbReference type="RefSeq" id="WP_188964030.1">
    <property type="nucleotide sequence ID" value="NZ_BMOE01000011.1"/>
</dbReference>
<dbReference type="Proteomes" id="UP000635726">
    <property type="component" value="Unassembled WGS sequence"/>
</dbReference>
<sequence length="405" mass="42449">MSSSDAPLVLPSPALVVLIGVRDDVRAAFAARHFPPEERCATLDAAGKRLTAGQPAVLNAPHLTPDARADAVLLARAQHVPAVAVVLDPDGHDPDSATRRAVAALRAGLGGPDAPALPLEGFREVRRVRRPDLLPAGGVTRVPLRPDRRDLSGPFDVVGDVHGCLPELLDLLGLLGYAVQGEQVTPPPGRTLVFVGDLTDRGPDSPGVLRLVGGMLAAGTALCVQGNHDAKLLRALSGHAVKVTHGLEVTLTQLDHAPPDARTDACALLAGLPHHLVLDGGRLVVVHAGLPERLHGRDSARVWSHALYGETAKGELDAQGLPLRLDWAAGYHGQAIVAYGHTPVQAARWRSRTVNLDTGCVFGGSLTALRYPELVTFSVPARAVYREAARAPLPLAPGEDVPPGP</sequence>
<gene>
    <name evidence="2" type="ORF">GCM10008939_29200</name>
</gene>
<dbReference type="EMBL" id="BMOE01000011">
    <property type="protein sequence ID" value="GGJ83502.1"/>
    <property type="molecule type" value="Genomic_DNA"/>
</dbReference>
<dbReference type="Gene3D" id="3.40.50.300">
    <property type="entry name" value="P-loop containing nucleotide triphosphate hydrolases"/>
    <property type="match status" value="1"/>
</dbReference>
<proteinExistence type="predicted"/>
<dbReference type="Gene3D" id="3.60.21.10">
    <property type="match status" value="1"/>
</dbReference>
<accession>A0A917PLU8</accession>
<dbReference type="InterPro" id="IPR029052">
    <property type="entry name" value="Metallo-depent_PP-like"/>
</dbReference>
<dbReference type="InterPro" id="IPR004843">
    <property type="entry name" value="Calcineurin-like_PHP"/>
</dbReference>
<evidence type="ECO:0000313" key="2">
    <source>
        <dbReference type="EMBL" id="GGJ83502.1"/>
    </source>
</evidence>
<organism evidence="2 3">
    <name type="scientific">Deinococcus aquiradiocola</name>
    <dbReference type="NCBI Taxonomy" id="393059"/>
    <lineage>
        <taxon>Bacteria</taxon>
        <taxon>Thermotogati</taxon>
        <taxon>Deinococcota</taxon>
        <taxon>Deinococci</taxon>
        <taxon>Deinococcales</taxon>
        <taxon>Deinococcaceae</taxon>
        <taxon>Deinococcus</taxon>
    </lineage>
</organism>
<dbReference type="SUPFAM" id="SSF56300">
    <property type="entry name" value="Metallo-dependent phosphatases"/>
    <property type="match status" value="1"/>
</dbReference>
<comment type="caution">
    <text evidence="2">The sequence shown here is derived from an EMBL/GenBank/DDBJ whole genome shotgun (WGS) entry which is preliminary data.</text>
</comment>
<dbReference type="AlphaFoldDB" id="A0A917PLU8"/>
<keyword evidence="3" id="KW-1185">Reference proteome</keyword>
<dbReference type="PANTHER" id="PTHR42850:SF7">
    <property type="entry name" value="BIS(5'-NUCLEOSYL)-TETRAPHOSPHATASE PRPE [ASYMMETRICAL]"/>
    <property type="match status" value="1"/>
</dbReference>
<dbReference type="GO" id="GO:0016791">
    <property type="term" value="F:phosphatase activity"/>
    <property type="evidence" value="ECO:0007669"/>
    <property type="project" value="TreeGrafter"/>
</dbReference>
<name>A0A917PLU8_9DEIO</name>
<reference evidence="2" key="2">
    <citation type="submission" date="2020-09" db="EMBL/GenBank/DDBJ databases">
        <authorList>
            <person name="Sun Q."/>
            <person name="Ohkuma M."/>
        </authorList>
    </citation>
    <scope>NUCLEOTIDE SEQUENCE</scope>
    <source>
        <strain evidence="2">JCM 14371</strain>
    </source>
</reference>
<evidence type="ECO:0000313" key="3">
    <source>
        <dbReference type="Proteomes" id="UP000635726"/>
    </source>
</evidence>
<dbReference type="InterPro" id="IPR027417">
    <property type="entry name" value="P-loop_NTPase"/>
</dbReference>